<dbReference type="AlphaFoldDB" id="A0A0C2GAJ3"/>
<evidence type="ECO:0008006" key="4">
    <source>
        <dbReference type="Google" id="ProtNLM"/>
    </source>
</evidence>
<name>A0A0C2GAJ3_9BILA</name>
<evidence type="ECO:0000256" key="1">
    <source>
        <dbReference type="SAM" id="MobiDB-lite"/>
    </source>
</evidence>
<keyword evidence="3" id="KW-1185">Reference proteome</keyword>
<gene>
    <name evidence="2" type="ORF">ANCDUO_11786</name>
</gene>
<sequence length="94" mass="10433">MVDGIRGEEEQGDSEDSEDHVKLVSKDFHRPLKEKIITSGPGRNIGGSSRGVDNRVVCAFCDEAGRHFPHSCPQKVDVAERYVIAMRKGLCKHI</sequence>
<reference evidence="2 3" key="1">
    <citation type="submission" date="2013-12" db="EMBL/GenBank/DDBJ databases">
        <title>Draft genome of the parsitic nematode Ancylostoma duodenale.</title>
        <authorList>
            <person name="Mitreva M."/>
        </authorList>
    </citation>
    <scope>NUCLEOTIDE SEQUENCE [LARGE SCALE GENOMIC DNA]</scope>
    <source>
        <strain evidence="2 3">Zhejiang</strain>
    </source>
</reference>
<protein>
    <recommendedName>
        <fullName evidence="4">CCHC-type domain-containing protein</fullName>
    </recommendedName>
</protein>
<dbReference type="Proteomes" id="UP000054047">
    <property type="component" value="Unassembled WGS sequence"/>
</dbReference>
<proteinExistence type="predicted"/>
<dbReference type="GO" id="GO:0003676">
    <property type="term" value="F:nucleic acid binding"/>
    <property type="evidence" value="ECO:0007669"/>
    <property type="project" value="InterPro"/>
</dbReference>
<dbReference type="EMBL" id="KN733638">
    <property type="protein sequence ID" value="KIH58015.1"/>
    <property type="molecule type" value="Genomic_DNA"/>
</dbReference>
<dbReference type="SUPFAM" id="SSF57756">
    <property type="entry name" value="Retrovirus zinc finger-like domains"/>
    <property type="match status" value="1"/>
</dbReference>
<accession>A0A0C2GAJ3</accession>
<evidence type="ECO:0000313" key="3">
    <source>
        <dbReference type="Proteomes" id="UP000054047"/>
    </source>
</evidence>
<evidence type="ECO:0000313" key="2">
    <source>
        <dbReference type="EMBL" id="KIH58015.1"/>
    </source>
</evidence>
<feature type="region of interest" description="Disordered" evidence="1">
    <location>
        <begin position="1"/>
        <end position="24"/>
    </location>
</feature>
<dbReference type="GO" id="GO:0008270">
    <property type="term" value="F:zinc ion binding"/>
    <property type="evidence" value="ECO:0007669"/>
    <property type="project" value="InterPro"/>
</dbReference>
<dbReference type="OrthoDB" id="5868322at2759"/>
<organism evidence="2 3">
    <name type="scientific">Ancylostoma duodenale</name>
    <dbReference type="NCBI Taxonomy" id="51022"/>
    <lineage>
        <taxon>Eukaryota</taxon>
        <taxon>Metazoa</taxon>
        <taxon>Ecdysozoa</taxon>
        <taxon>Nematoda</taxon>
        <taxon>Chromadorea</taxon>
        <taxon>Rhabditida</taxon>
        <taxon>Rhabditina</taxon>
        <taxon>Rhabditomorpha</taxon>
        <taxon>Strongyloidea</taxon>
        <taxon>Ancylostomatidae</taxon>
        <taxon>Ancylostomatinae</taxon>
        <taxon>Ancylostoma</taxon>
    </lineage>
</organism>
<dbReference type="InterPro" id="IPR036875">
    <property type="entry name" value="Znf_CCHC_sf"/>
</dbReference>